<dbReference type="SMART" id="SM00331">
    <property type="entry name" value="PP2C_SIG"/>
    <property type="match status" value="1"/>
</dbReference>
<name>A0A2C8F7C5_9BACT</name>
<dbReference type="CDD" id="cd06225">
    <property type="entry name" value="HAMP"/>
    <property type="match status" value="1"/>
</dbReference>
<dbReference type="InterPro" id="IPR003660">
    <property type="entry name" value="HAMP_dom"/>
</dbReference>
<feature type="domain" description="HAMP" evidence="3">
    <location>
        <begin position="144"/>
        <end position="186"/>
    </location>
</feature>
<dbReference type="Pfam" id="PF07228">
    <property type="entry name" value="SpoIIE"/>
    <property type="match status" value="1"/>
</dbReference>
<dbReference type="InterPro" id="IPR001932">
    <property type="entry name" value="PPM-type_phosphatase-like_dom"/>
</dbReference>
<proteinExistence type="predicted"/>
<dbReference type="Pfam" id="PF20970">
    <property type="entry name" value="MASE10"/>
    <property type="match status" value="1"/>
</dbReference>
<dbReference type="PANTHER" id="PTHR43156">
    <property type="entry name" value="STAGE II SPORULATION PROTEIN E-RELATED"/>
    <property type="match status" value="1"/>
</dbReference>
<dbReference type="Proteomes" id="UP000219215">
    <property type="component" value="Chromosome DPRO"/>
</dbReference>
<dbReference type="Gene3D" id="3.60.40.10">
    <property type="entry name" value="PPM-type phosphatase domain"/>
    <property type="match status" value="1"/>
</dbReference>
<feature type="transmembrane region" description="Helical" evidence="2">
    <location>
        <begin position="107"/>
        <end position="130"/>
    </location>
</feature>
<dbReference type="SUPFAM" id="SSF158472">
    <property type="entry name" value="HAMP domain-like"/>
    <property type="match status" value="1"/>
</dbReference>
<evidence type="ECO:0000259" key="3">
    <source>
        <dbReference type="PROSITE" id="PS50885"/>
    </source>
</evidence>
<keyword evidence="2" id="KW-0472">Membrane</keyword>
<keyword evidence="5" id="KW-1185">Reference proteome</keyword>
<dbReference type="PROSITE" id="PS50885">
    <property type="entry name" value="HAMP"/>
    <property type="match status" value="1"/>
</dbReference>
<gene>
    <name evidence="4" type="ORF">DPRO_1521</name>
</gene>
<evidence type="ECO:0000256" key="2">
    <source>
        <dbReference type="SAM" id="Phobius"/>
    </source>
</evidence>
<organism evidence="4 5">
    <name type="scientific">Pseudodesulfovibrio profundus</name>
    <dbReference type="NCBI Taxonomy" id="57320"/>
    <lineage>
        <taxon>Bacteria</taxon>
        <taxon>Pseudomonadati</taxon>
        <taxon>Thermodesulfobacteriota</taxon>
        <taxon>Desulfovibrionia</taxon>
        <taxon>Desulfovibrionales</taxon>
        <taxon>Desulfovibrionaceae</taxon>
    </lineage>
</organism>
<dbReference type="PANTHER" id="PTHR43156:SF2">
    <property type="entry name" value="STAGE II SPORULATION PROTEIN E"/>
    <property type="match status" value="1"/>
</dbReference>
<dbReference type="EMBL" id="LT907975">
    <property type="protein sequence ID" value="SOB58416.1"/>
    <property type="molecule type" value="Genomic_DNA"/>
</dbReference>
<evidence type="ECO:0000256" key="1">
    <source>
        <dbReference type="ARBA" id="ARBA00022801"/>
    </source>
</evidence>
<feature type="transmembrane region" description="Helical" evidence="2">
    <location>
        <begin position="20"/>
        <end position="38"/>
    </location>
</feature>
<feature type="transmembrane region" description="Helical" evidence="2">
    <location>
        <begin position="67"/>
        <end position="87"/>
    </location>
</feature>
<sequence length="432" mass="47909">MAFLLLFMHSFPLLESGFKLVLGIFTVGLFAALDIALARERQVIRMALSGSGPFEPPSRFSPLTRRFSLVATLILLLITGIMLLVIIRDVHWLAEQDLTIASVDELGRSVLLEIIFVMGFLLLMIINLIFSYARNLRILFDNETSVLESVTDGDLSRQVPVTTSDEMGVIAGHTNTMIRSLRDSQRMREGLRIAHEVQQHFLPKHPLPIEGVDIAGTASFSDETGGDFYDYIECERPDCQLMTVAVGDVSGHGIGAALLMAEGRALIRQSTSSPGSPAQNVGTANMHLARDVEGTGRFMTLFYIVLDPVTKHMTWVNAGHQPPLLYDRSTDTFTELKGNDIPLGVIDDWLFHENYHSLPSSDQVILVGTDGIWEAISPDGEMFGPARIKQVIREHADQPAERIVQALEDRVHHFAGRRSQRDDVTLVVIKGK</sequence>
<dbReference type="SMART" id="SM00304">
    <property type="entry name" value="HAMP"/>
    <property type="match status" value="1"/>
</dbReference>
<reference evidence="5" key="1">
    <citation type="submission" date="2017-09" db="EMBL/GenBank/DDBJ databases">
        <authorList>
            <person name="Regsiter A."/>
            <person name="William W."/>
        </authorList>
    </citation>
    <scope>NUCLEOTIDE SEQUENCE [LARGE SCALE GENOMIC DNA]</scope>
    <source>
        <strain evidence="5">500-1</strain>
    </source>
</reference>
<dbReference type="GO" id="GO:0007165">
    <property type="term" value="P:signal transduction"/>
    <property type="evidence" value="ECO:0007669"/>
    <property type="project" value="InterPro"/>
</dbReference>
<dbReference type="SUPFAM" id="SSF81606">
    <property type="entry name" value="PP2C-like"/>
    <property type="match status" value="1"/>
</dbReference>
<dbReference type="KEGG" id="pprf:DPRO_1521"/>
<keyword evidence="1" id="KW-0378">Hydrolase</keyword>
<accession>A0A2C8F7C5</accession>
<evidence type="ECO:0000313" key="5">
    <source>
        <dbReference type="Proteomes" id="UP000219215"/>
    </source>
</evidence>
<evidence type="ECO:0000313" key="4">
    <source>
        <dbReference type="EMBL" id="SOB58416.1"/>
    </source>
</evidence>
<dbReference type="InterPro" id="IPR052016">
    <property type="entry name" value="Bact_Sigma-Reg"/>
</dbReference>
<dbReference type="InterPro" id="IPR048440">
    <property type="entry name" value="MASE10"/>
</dbReference>
<dbReference type="InterPro" id="IPR036457">
    <property type="entry name" value="PPM-type-like_dom_sf"/>
</dbReference>
<dbReference type="GO" id="GO:0016020">
    <property type="term" value="C:membrane"/>
    <property type="evidence" value="ECO:0007669"/>
    <property type="project" value="InterPro"/>
</dbReference>
<protein>
    <submittedName>
        <fullName evidence="4">Protein serine/threonine phosphatase</fullName>
    </submittedName>
</protein>
<dbReference type="GO" id="GO:0016791">
    <property type="term" value="F:phosphatase activity"/>
    <property type="evidence" value="ECO:0007669"/>
    <property type="project" value="TreeGrafter"/>
</dbReference>
<dbReference type="Gene3D" id="6.10.340.10">
    <property type="match status" value="1"/>
</dbReference>
<keyword evidence="2" id="KW-1133">Transmembrane helix</keyword>
<dbReference type="AlphaFoldDB" id="A0A2C8F7C5"/>
<keyword evidence="2" id="KW-0812">Transmembrane</keyword>